<name>A0AAX4P5E4_9CHLO</name>
<evidence type="ECO:0000313" key="2">
    <source>
        <dbReference type="EMBL" id="WZN61313.1"/>
    </source>
</evidence>
<accession>A0AAX4P5E4</accession>
<organism evidence="2 3">
    <name type="scientific">Chloropicon roscoffensis</name>
    <dbReference type="NCBI Taxonomy" id="1461544"/>
    <lineage>
        <taxon>Eukaryota</taxon>
        <taxon>Viridiplantae</taxon>
        <taxon>Chlorophyta</taxon>
        <taxon>Chloropicophyceae</taxon>
        <taxon>Chloropicales</taxon>
        <taxon>Chloropicaceae</taxon>
        <taxon>Chloropicon</taxon>
    </lineage>
</organism>
<dbReference type="Proteomes" id="UP001472866">
    <property type="component" value="Chromosome 04"/>
</dbReference>
<evidence type="ECO:0000256" key="1">
    <source>
        <dbReference type="SAM" id="MobiDB-lite"/>
    </source>
</evidence>
<dbReference type="EMBL" id="CP151504">
    <property type="protein sequence ID" value="WZN61313.1"/>
    <property type="molecule type" value="Genomic_DNA"/>
</dbReference>
<proteinExistence type="predicted"/>
<keyword evidence="3" id="KW-1185">Reference proteome</keyword>
<feature type="region of interest" description="Disordered" evidence="1">
    <location>
        <begin position="1"/>
        <end position="44"/>
    </location>
</feature>
<feature type="compositionally biased region" description="Basic and acidic residues" evidence="1">
    <location>
        <begin position="1"/>
        <end position="10"/>
    </location>
</feature>
<dbReference type="AlphaFoldDB" id="A0AAX4P5E4"/>
<evidence type="ECO:0000313" key="3">
    <source>
        <dbReference type="Proteomes" id="UP001472866"/>
    </source>
</evidence>
<gene>
    <name evidence="2" type="ORF">HKI87_04g28480</name>
</gene>
<reference evidence="2 3" key="1">
    <citation type="submission" date="2024-03" db="EMBL/GenBank/DDBJ databases">
        <title>Complete genome sequence of the green alga Chloropicon roscoffensis RCC1871.</title>
        <authorList>
            <person name="Lemieux C."/>
            <person name="Pombert J.-F."/>
            <person name="Otis C."/>
            <person name="Turmel M."/>
        </authorList>
    </citation>
    <scope>NUCLEOTIDE SEQUENCE [LARGE SCALE GENOMIC DNA]</scope>
    <source>
        <strain evidence="2 3">RCC1871</strain>
    </source>
</reference>
<feature type="compositionally biased region" description="Gly residues" evidence="1">
    <location>
        <begin position="12"/>
        <end position="24"/>
    </location>
</feature>
<feature type="compositionally biased region" description="Basic residues" evidence="1">
    <location>
        <begin position="25"/>
        <end position="40"/>
    </location>
</feature>
<sequence>MDGSAGERAEGPSGGSSGGDGAGRQGKRQGKRQRQGKPHNLRGDVIRKGFERRGSGNVAERAESYTDFFARVDPEAAFVEHREWLANKDDIYLVYCHLVGAGFRVDAVRIGFKAKAYYILASKLAQKDDGASELMKRTMVPISVTSESLTPKRIHLVVDDCPQYEVGLVRGGKEVTIAFVDSDSVHLLPVSGTLPVPGETL</sequence>
<protein>
    <submittedName>
        <fullName evidence="2">Uncharacterized protein</fullName>
    </submittedName>
</protein>